<dbReference type="RefSeq" id="WP_231062423.1">
    <property type="nucleotide sequence ID" value="NZ_JAJNOR010000004.1"/>
</dbReference>
<evidence type="ECO:0000313" key="1">
    <source>
        <dbReference type="EMBL" id="MCD2492530.1"/>
    </source>
</evidence>
<organism evidence="1 2">
    <name type="scientific">Lientehia hominis</name>
    <dbReference type="NCBI Taxonomy" id="2897778"/>
    <lineage>
        <taxon>Bacteria</taxon>
        <taxon>Bacillati</taxon>
        <taxon>Bacillota</taxon>
        <taxon>Clostridia</taxon>
        <taxon>Lachnospirales</taxon>
        <taxon>Lachnospiraceae</taxon>
        <taxon>Lientehia</taxon>
    </lineage>
</organism>
<gene>
    <name evidence="1" type="ORF">LQE92_07800</name>
</gene>
<evidence type="ECO:0000313" key="2">
    <source>
        <dbReference type="Proteomes" id="UP001299265"/>
    </source>
</evidence>
<dbReference type="AlphaFoldDB" id="A0AAP2RJ13"/>
<name>A0AAP2RJ13_9FIRM</name>
<comment type="caution">
    <text evidence="1">The sequence shown here is derived from an EMBL/GenBank/DDBJ whole genome shotgun (WGS) entry which is preliminary data.</text>
</comment>
<protein>
    <submittedName>
        <fullName evidence="1">Uncharacterized protein</fullName>
    </submittedName>
</protein>
<keyword evidence="2" id="KW-1185">Reference proteome</keyword>
<accession>A0AAP2RJ13</accession>
<proteinExistence type="predicted"/>
<dbReference type="EMBL" id="JAJNOR010000004">
    <property type="protein sequence ID" value="MCD2492530.1"/>
    <property type="molecule type" value="Genomic_DNA"/>
</dbReference>
<reference evidence="1 2" key="1">
    <citation type="submission" date="2021-11" db="EMBL/GenBank/DDBJ databases">
        <title>Lacrimispora sp. nov. NSJ-141 isolated from human feces.</title>
        <authorList>
            <person name="Abdugheni R."/>
        </authorList>
    </citation>
    <scope>NUCLEOTIDE SEQUENCE [LARGE SCALE GENOMIC DNA]</scope>
    <source>
        <strain evidence="1 2">NSJ-141</strain>
    </source>
</reference>
<sequence>MKFVRYSAAGKAPAERVRAGLKVSTAGQRPVFSGRREAESEHPIPFLRERETGNHLDFLLTCERYFRSGDKAAPASPANRNRNGPELLLVLNRSLIGAY</sequence>
<dbReference type="Proteomes" id="UP001299265">
    <property type="component" value="Unassembled WGS sequence"/>
</dbReference>